<proteinExistence type="predicted"/>
<dbReference type="EMBL" id="JAURUE010000002">
    <property type="protein sequence ID" value="MDP9613109.1"/>
    <property type="molecule type" value="Genomic_DNA"/>
</dbReference>
<dbReference type="NCBIfam" id="NF040893">
    <property type="entry name" value="SAVMC3_10250"/>
    <property type="match status" value="1"/>
</dbReference>
<dbReference type="RefSeq" id="WP_307111449.1">
    <property type="nucleotide sequence ID" value="NZ_JAURUE010000002.1"/>
</dbReference>
<evidence type="ECO:0000313" key="1">
    <source>
        <dbReference type="EMBL" id="MDP9613109.1"/>
    </source>
</evidence>
<evidence type="ECO:0000313" key="2">
    <source>
        <dbReference type="Proteomes" id="UP001234880"/>
    </source>
</evidence>
<comment type="caution">
    <text evidence="1">The sequence shown here is derived from an EMBL/GenBank/DDBJ whole genome shotgun (WGS) entry which is preliminary data.</text>
</comment>
<reference evidence="1 2" key="1">
    <citation type="submission" date="2023-07" db="EMBL/GenBank/DDBJ databases">
        <title>Sequencing the genomes of 1000 actinobacteria strains.</title>
        <authorList>
            <person name="Klenk H.-P."/>
        </authorList>
    </citation>
    <scope>NUCLEOTIDE SEQUENCE [LARGE SCALE GENOMIC DNA]</scope>
    <source>
        <strain evidence="1 2">DSM 41600</strain>
    </source>
</reference>
<sequence>MRERQIVFLSERKVRDELCRVGIPRPGTTLSGEISLSPKLTISRAPRTPVPQSEGADLPYLFERAERYVQGLSRPFTDPDVSPWDWVSFDVPMGFCKGGRDGRVPAVHDIALFAGVLSEETTGQNKPVKLLLCGDSKHLTIGGVQPISPENPLGAGWMGSGTTWLYKLIRHLEDSREDGSDEVPAVLRDPNIHRRGFNDPEQVAQWVYRYIARDHPEGQDGQLTGYAQVLLRTEREEWPERLVLATPLYVERTHTKRGMWLRRQRRYRRQTA</sequence>
<accession>A0ABT9KXD7</accession>
<name>A0ABT9KXD7_9ACTN</name>
<keyword evidence="2" id="KW-1185">Reference proteome</keyword>
<dbReference type="Proteomes" id="UP001234880">
    <property type="component" value="Unassembled WGS sequence"/>
</dbReference>
<dbReference type="InterPro" id="IPR054284">
    <property type="entry name" value="DUF7019"/>
</dbReference>
<gene>
    <name evidence="1" type="ORF">JOF35_005447</name>
</gene>
<organism evidence="1 2">
    <name type="scientific">Streptomyces demainii</name>
    <dbReference type="NCBI Taxonomy" id="588122"/>
    <lineage>
        <taxon>Bacteria</taxon>
        <taxon>Bacillati</taxon>
        <taxon>Actinomycetota</taxon>
        <taxon>Actinomycetes</taxon>
        <taxon>Kitasatosporales</taxon>
        <taxon>Streptomycetaceae</taxon>
        <taxon>Streptomyces</taxon>
    </lineage>
</organism>
<protein>
    <submittedName>
        <fullName evidence="1">Uncharacterized protein</fullName>
    </submittedName>
</protein>